<feature type="region of interest" description="Disordered" evidence="6">
    <location>
        <begin position="738"/>
        <end position="765"/>
    </location>
</feature>
<protein>
    <submittedName>
        <fullName evidence="10">Competence protein ComEC</fullName>
    </submittedName>
</protein>
<evidence type="ECO:0000256" key="7">
    <source>
        <dbReference type="SAM" id="Phobius"/>
    </source>
</evidence>
<feature type="transmembrane region" description="Helical" evidence="7">
    <location>
        <begin position="460"/>
        <end position="489"/>
    </location>
</feature>
<dbReference type="AlphaFoldDB" id="A0A7W9ZFL4"/>
<evidence type="ECO:0000256" key="6">
    <source>
        <dbReference type="SAM" id="MobiDB-lite"/>
    </source>
</evidence>
<keyword evidence="5 7" id="KW-0472">Membrane</keyword>
<evidence type="ECO:0000256" key="4">
    <source>
        <dbReference type="ARBA" id="ARBA00022989"/>
    </source>
</evidence>
<organism evidence="10 11">
    <name type="scientific">Novispirillum itersonii</name>
    <name type="common">Aquaspirillum itersonii</name>
    <dbReference type="NCBI Taxonomy" id="189"/>
    <lineage>
        <taxon>Bacteria</taxon>
        <taxon>Pseudomonadati</taxon>
        <taxon>Pseudomonadota</taxon>
        <taxon>Alphaproteobacteria</taxon>
        <taxon>Rhodospirillales</taxon>
        <taxon>Novispirillaceae</taxon>
        <taxon>Novispirillum</taxon>
    </lineage>
</organism>
<evidence type="ECO:0000256" key="5">
    <source>
        <dbReference type="ARBA" id="ARBA00023136"/>
    </source>
</evidence>
<evidence type="ECO:0000259" key="8">
    <source>
        <dbReference type="Pfam" id="PF03772"/>
    </source>
</evidence>
<sequence length="765" mass="81234">MAAAKDEYFSRLRRLFLRLGFFAARCAAALTPSVHSRAIVLALCFAAGVGLYFGLLSEPPLWVGTIPAVGGAAVACGLLWRGSRWAWPAVMAVAFAVGFWSAEFQTLRVAAPVWERQSTVELSGRIDDIEERDRDQRLILADLKIEGTSPEQTPARIRLSVRPASVPPGVLLLVGQRVSLRAGLMPPPVPSVPGGYDFQRTAWFERIGAVGYALGTVAVQGHPDRETVWAQSADGIERLRLSIGSRLRLGIGGAEGAVAAALVTGEMGAIPDATVTAYRASGLAHMLSISGLHFSLAAATVLVVLRAGMALIPGLALHWDIKKISALLALLMMTVYLVISGASIPAQRAYVTAAVMVAAILVDRSALSLHVLGVSALIVLGLRPDALLSPSFQMSYAAVLVLIVTFDIWGVRWSRWRSRARGPLAASGRAAAIYMLGVAVSTSVAGLATAPFSIFHFQTYSAYGVLANMTAIPLVAVSIMPGLLLAVLLMPLGWEGITFPVLRWSLWAVEQVAAWVADLPGAVLPMPALTMPILLLAVTGFLGICLWRGRARWLGAGLMTVAFSASALFPDQPLAVFHGDGRLQAVRSGDGLVLSPGRSNGFARDGWVRRWGAGSGDWQKEGLSGAATGVRFRCDPEGCLYTPPDYDAPVLAVAHSAAAVAEDCGRVAVLVSAVSLPPWSELRRSCGQTRIIDGWALRRFGTHVVSLDPASGVRIETVADAQGDRPWSLRGRYRARQERLAAERQAENEETGDDGGAAPVPVPAP</sequence>
<keyword evidence="11" id="KW-1185">Reference proteome</keyword>
<gene>
    <name evidence="10" type="ORF">FHS48_002008</name>
</gene>
<feature type="compositionally biased region" description="Basic and acidic residues" evidence="6">
    <location>
        <begin position="738"/>
        <end position="747"/>
    </location>
</feature>
<keyword evidence="3 7" id="KW-0812">Transmembrane</keyword>
<dbReference type="Pfam" id="PF13567">
    <property type="entry name" value="DUF4131"/>
    <property type="match status" value="1"/>
</dbReference>
<dbReference type="RefSeq" id="WP_184263415.1">
    <property type="nucleotide sequence ID" value="NZ_JACIIX010000006.1"/>
</dbReference>
<feature type="transmembrane region" description="Helical" evidence="7">
    <location>
        <begin position="292"/>
        <end position="312"/>
    </location>
</feature>
<dbReference type="InterPro" id="IPR004477">
    <property type="entry name" value="ComEC_N"/>
</dbReference>
<keyword evidence="4 7" id="KW-1133">Transmembrane helix</keyword>
<evidence type="ECO:0000259" key="9">
    <source>
        <dbReference type="Pfam" id="PF13567"/>
    </source>
</evidence>
<feature type="domain" description="DUF4131" evidence="9">
    <location>
        <begin position="60"/>
        <end position="214"/>
    </location>
</feature>
<feature type="transmembrane region" description="Helical" evidence="7">
    <location>
        <begin position="38"/>
        <end position="56"/>
    </location>
</feature>
<dbReference type="InterPro" id="IPR025405">
    <property type="entry name" value="DUF4131"/>
</dbReference>
<keyword evidence="2" id="KW-1003">Cell membrane</keyword>
<proteinExistence type="predicted"/>
<evidence type="ECO:0000313" key="10">
    <source>
        <dbReference type="EMBL" id="MBB6210592.1"/>
    </source>
</evidence>
<evidence type="ECO:0000256" key="2">
    <source>
        <dbReference type="ARBA" id="ARBA00022475"/>
    </source>
</evidence>
<evidence type="ECO:0000313" key="11">
    <source>
        <dbReference type="Proteomes" id="UP000544872"/>
    </source>
</evidence>
<name>A0A7W9ZFL4_NOVIT</name>
<reference evidence="10 11" key="1">
    <citation type="submission" date="2020-08" db="EMBL/GenBank/DDBJ databases">
        <title>Genomic Encyclopedia of Type Strains, Phase IV (KMG-IV): sequencing the most valuable type-strain genomes for metagenomic binning, comparative biology and taxonomic classification.</title>
        <authorList>
            <person name="Goeker M."/>
        </authorList>
    </citation>
    <scope>NUCLEOTIDE SEQUENCE [LARGE SCALE GENOMIC DNA]</scope>
    <source>
        <strain evidence="10 11">DSM 11590</strain>
    </source>
</reference>
<feature type="transmembrane region" description="Helical" evidence="7">
    <location>
        <begin position="324"/>
        <end position="342"/>
    </location>
</feature>
<dbReference type="EMBL" id="JACIIX010000006">
    <property type="protein sequence ID" value="MBB6210592.1"/>
    <property type="molecule type" value="Genomic_DNA"/>
</dbReference>
<evidence type="ECO:0000256" key="3">
    <source>
        <dbReference type="ARBA" id="ARBA00022692"/>
    </source>
</evidence>
<dbReference type="PANTHER" id="PTHR30619:SF1">
    <property type="entry name" value="RECOMBINATION PROTEIN 2"/>
    <property type="match status" value="1"/>
</dbReference>
<feature type="domain" description="ComEC/Rec2-related protein" evidence="8">
    <location>
        <begin position="262"/>
        <end position="550"/>
    </location>
</feature>
<evidence type="ECO:0000256" key="1">
    <source>
        <dbReference type="ARBA" id="ARBA00004651"/>
    </source>
</evidence>
<comment type="caution">
    <text evidence="10">The sequence shown here is derived from an EMBL/GenBank/DDBJ whole genome shotgun (WGS) entry which is preliminary data.</text>
</comment>
<feature type="transmembrane region" description="Helical" evidence="7">
    <location>
        <begin position="501"/>
        <end position="517"/>
    </location>
</feature>
<feature type="transmembrane region" description="Helical" evidence="7">
    <location>
        <begin position="432"/>
        <end position="454"/>
    </location>
</feature>
<accession>A0A7W9ZFL4</accession>
<feature type="transmembrane region" description="Helical" evidence="7">
    <location>
        <begin position="349"/>
        <end position="382"/>
    </location>
</feature>
<dbReference type="Proteomes" id="UP000544872">
    <property type="component" value="Unassembled WGS sequence"/>
</dbReference>
<feature type="transmembrane region" description="Helical" evidence="7">
    <location>
        <begin position="394"/>
        <end position="411"/>
    </location>
</feature>
<dbReference type="PANTHER" id="PTHR30619">
    <property type="entry name" value="DNA INTERNALIZATION/COMPETENCE PROTEIN COMEC/REC2"/>
    <property type="match status" value="1"/>
</dbReference>
<feature type="transmembrane region" description="Helical" evidence="7">
    <location>
        <begin position="529"/>
        <end position="547"/>
    </location>
</feature>
<dbReference type="GO" id="GO:0005886">
    <property type="term" value="C:plasma membrane"/>
    <property type="evidence" value="ECO:0007669"/>
    <property type="project" value="UniProtKB-SubCell"/>
</dbReference>
<dbReference type="Pfam" id="PF03772">
    <property type="entry name" value="Competence"/>
    <property type="match status" value="1"/>
</dbReference>
<feature type="transmembrane region" description="Helical" evidence="7">
    <location>
        <begin position="61"/>
        <end position="80"/>
    </location>
</feature>
<dbReference type="NCBIfam" id="TIGR00360">
    <property type="entry name" value="ComEC_N-term"/>
    <property type="match status" value="1"/>
</dbReference>
<comment type="subcellular location">
    <subcellularLocation>
        <location evidence="1">Cell membrane</location>
        <topology evidence="1">Multi-pass membrane protein</topology>
    </subcellularLocation>
</comment>
<dbReference type="InterPro" id="IPR052159">
    <property type="entry name" value="Competence_DNA_uptake"/>
</dbReference>